<dbReference type="OrthoDB" id="185963at2"/>
<keyword evidence="1" id="KW-0732">Signal</keyword>
<organism evidence="2 3">
    <name type="scientific">Methylophaga lonarensis MPL</name>
    <dbReference type="NCBI Taxonomy" id="1286106"/>
    <lineage>
        <taxon>Bacteria</taxon>
        <taxon>Pseudomonadati</taxon>
        <taxon>Pseudomonadota</taxon>
        <taxon>Gammaproteobacteria</taxon>
        <taxon>Thiotrichales</taxon>
        <taxon>Piscirickettsiaceae</taxon>
        <taxon>Methylophaga</taxon>
    </lineage>
</organism>
<dbReference type="InterPro" id="IPR021109">
    <property type="entry name" value="Peptidase_aspartic_dom_sf"/>
</dbReference>
<dbReference type="AlphaFoldDB" id="M7NYC7"/>
<protein>
    <submittedName>
        <fullName evidence="2">Clan AA aspartic protease</fullName>
    </submittedName>
</protein>
<feature type="chain" id="PRO_5004082770" evidence="1">
    <location>
        <begin position="21"/>
        <end position="213"/>
    </location>
</feature>
<dbReference type="GO" id="GO:0006508">
    <property type="term" value="P:proteolysis"/>
    <property type="evidence" value="ECO:0007669"/>
    <property type="project" value="UniProtKB-KW"/>
</dbReference>
<dbReference type="CDD" id="cd05483">
    <property type="entry name" value="retropepsin_like_bacteria"/>
    <property type="match status" value="1"/>
</dbReference>
<dbReference type="eggNOG" id="COG3577">
    <property type="taxonomic scope" value="Bacteria"/>
</dbReference>
<dbReference type="GO" id="GO:0004190">
    <property type="term" value="F:aspartic-type endopeptidase activity"/>
    <property type="evidence" value="ECO:0007669"/>
    <property type="project" value="InterPro"/>
</dbReference>
<keyword evidence="2" id="KW-0645">Protease</keyword>
<dbReference type="Gene3D" id="2.40.70.10">
    <property type="entry name" value="Acid Proteases"/>
    <property type="match status" value="1"/>
</dbReference>
<dbReference type="InterPro" id="IPR011969">
    <property type="entry name" value="Clan_AA_Asp_peptidase_C"/>
</dbReference>
<gene>
    <name evidence="2" type="ORF">MPL1_02723</name>
</gene>
<proteinExistence type="predicted"/>
<dbReference type="STRING" id="1286106.MPL1_02723"/>
<dbReference type="InterPro" id="IPR034122">
    <property type="entry name" value="Retropepsin-like_bacterial"/>
</dbReference>
<dbReference type="PATRIC" id="fig|1286106.3.peg.539"/>
<name>M7NYC7_9GAMM</name>
<dbReference type="Pfam" id="PF13975">
    <property type="entry name" value="gag-asp_proteas"/>
    <property type="match status" value="1"/>
</dbReference>
<dbReference type="Proteomes" id="UP000012019">
    <property type="component" value="Unassembled WGS sequence"/>
</dbReference>
<dbReference type="RefSeq" id="WP_009725583.1">
    <property type="nucleotide sequence ID" value="NZ_APHR01000013.1"/>
</dbReference>
<dbReference type="PROSITE" id="PS00141">
    <property type="entry name" value="ASP_PROTEASE"/>
    <property type="match status" value="1"/>
</dbReference>
<evidence type="ECO:0000313" key="3">
    <source>
        <dbReference type="Proteomes" id="UP000012019"/>
    </source>
</evidence>
<evidence type="ECO:0000313" key="2">
    <source>
        <dbReference type="EMBL" id="EMR13808.1"/>
    </source>
</evidence>
<dbReference type="SUPFAM" id="SSF50630">
    <property type="entry name" value="Acid proteases"/>
    <property type="match status" value="1"/>
</dbReference>
<sequence length="213" mass="23319">MISPHLYALIILLNQSFVWADALDVQVVGLFRDVAVVEINRQQYVLSPNQSTPEGVTLLSANSQRALLDINGETTELELGGTIGGTFSPPQQASVSVWPRNGLYSTTGSINGFSVDMLVDTGASAIAMNAATARRLGLDYLNAPRVGVRTASGEELAYEVRLERVELGEIRRYNVRAIVIDGPQPQQTLLGMSFLDTLEIKREGDRLELLQRF</sequence>
<dbReference type="EMBL" id="APHR01000013">
    <property type="protein sequence ID" value="EMR13808.1"/>
    <property type="molecule type" value="Genomic_DNA"/>
</dbReference>
<feature type="signal peptide" evidence="1">
    <location>
        <begin position="1"/>
        <end position="20"/>
    </location>
</feature>
<accession>M7NYC7</accession>
<reference evidence="2 3" key="1">
    <citation type="journal article" date="2013" name="Genome Announc.">
        <title>Draft Genome Sequence of Methylophaga lonarensis MPLT, a Haloalkaliphilic (Non-Methane-Utilizing) Methylotroph.</title>
        <authorList>
            <person name="Shetty S.A."/>
            <person name="Marathe N.P."/>
            <person name="Munot H."/>
            <person name="Antony C.P."/>
            <person name="Dhotre D.P."/>
            <person name="Murrell J.C."/>
            <person name="Shouche Y.S."/>
        </authorList>
    </citation>
    <scope>NUCLEOTIDE SEQUENCE [LARGE SCALE GENOMIC DNA]</scope>
    <source>
        <strain evidence="2 3">MPL</strain>
    </source>
</reference>
<dbReference type="InterPro" id="IPR001969">
    <property type="entry name" value="Aspartic_peptidase_AS"/>
</dbReference>
<dbReference type="NCBIfam" id="TIGR02281">
    <property type="entry name" value="clan_AA_DTGA"/>
    <property type="match status" value="1"/>
</dbReference>
<comment type="caution">
    <text evidence="2">The sequence shown here is derived from an EMBL/GenBank/DDBJ whole genome shotgun (WGS) entry which is preliminary data.</text>
</comment>
<evidence type="ECO:0000256" key="1">
    <source>
        <dbReference type="SAM" id="SignalP"/>
    </source>
</evidence>
<keyword evidence="3" id="KW-1185">Reference proteome</keyword>
<keyword evidence="2" id="KW-0378">Hydrolase</keyword>